<dbReference type="GO" id="GO:0005829">
    <property type="term" value="C:cytosol"/>
    <property type="evidence" value="ECO:0007669"/>
    <property type="project" value="TreeGrafter"/>
</dbReference>
<evidence type="ECO:0000256" key="6">
    <source>
        <dbReference type="ARBA" id="ARBA00022801"/>
    </source>
</evidence>
<protein>
    <recommendedName>
        <fullName evidence="4">dihydroorotase</fullName>
        <ecNumber evidence="4">3.5.2.3</ecNumber>
    </recommendedName>
</protein>
<comment type="caution">
    <text evidence="10">The sequence shown here is derived from an EMBL/GenBank/DDBJ whole genome shotgun (WGS) entry which is preliminary data.</text>
</comment>
<evidence type="ECO:0000256" key="8">
    <source>
        <dbReference type="ARBA" id="ARBA00022975"/>
    </source>
</evidence>
<proteinExistence type="inferred from homology"/>
<comment type="similarity">
    <text evidence="3">Belongs to the metallo-dependent hydrolases superfamily. DHOase family. Class II DHOase subfamily.</text>
</comment>
<name>A0A624F7B7_CAMJU</name>
<evidence type="ECO:0000256" key="4">
    <source>
        <dbReference type="ARBA" id="ARBA00012860"/>
    </source>
</evidence>
<dbReference type="GO" id="GO:0046872">
    <property type="term" value="F:metal ion binding"/>
    <property type="evidence" value="ECO:0007669"/>
    <property type="project" value="UniProtKB-KW"/>
</dbReference>
<evidence type="ECO:0000259" key="9">
    <source>
        <dbReference type="Pfam" id="PF04909"/>
    </source>
</evidence>
<keyword evidence="8" id="KW-0665">Pyrimidine biosynthesis</keyword>
<sequence length="206" mass="23766">VHGETNDFVMDRESNFAKIYEKLAKHFPRLKIVMEHITTKTLCELLKDYENLYATITLHHLIITLDDVIGGKMNPHLFCKPIAKRYEDKEALCELAFSGYEKVMFGSDSAPHPRDTKECCGCAAGVFSAPVILPVLAELFKQNSSEENLQKFLSDNACKIYDLKFKEDKILTLEEKEWQVPNVYEDKYNQVVPYMAGEILKFQLKY</sequence>
<dbReference type="Proteomes" id="UP000421425">
    <property type="component" value="Unassembled WGS sequence"/>
</dbReference>
<evidence type="ECO:0000313" key="10">
    <source>
        <dbReference type="EMBL" id="ECZ5738838.1"/>
    </source>
</evidence>
<keyword evidence="5" id="KW-0479">Metal-binding</keyword>
<feature type="non-terminal residue" evidence="10">
    <location>
        <position position="1"/>
    </location>
</feature>
<feature type="domain" description="Amidohydrolase-related" evidence="9">
    <location>
        <begin position="20"/>
        <end position="163"/>
    </location>
</feature>
<comment type="pathway">
    <text evidence="2">Pyrimidine metabolism; UMP biosynthesis via de novo pathway; (S)-dihydroorotate from bicarbonate: step 3/3.</text>
</comment>
<dbReference type="GO" id="GO:0044205">
    <property type="term" value="P:'de novo' UMP biosynthetic process"/>
    <property type="evidence" value="ECO:0007669"/>
    <property type="project" value="UniProtKB-UniPathway"/>
</dbReference>
<reference evidence="10 11" key="1">
    <citation type="submission" date="2019-10" db="EMBL/GenBank/DDBJ databases">
        <authorList>
            <consortium name="PulseNet: The National Subtyping Network for Foodborne Disease Surveillance"/>
            <person name="Tarr C.L."/>
            <person name="Trees E."/>
            <person name="Katz L.S."/>
            <person name="Carleton-Romer H.A."/>
            <person name="Stroika S."/>
            <person name="Kucerova Z."/>
            <person name="Roache K.F."/>
            <person name="Sabol A.L."/>
            <person name="Besser J."/>
            <person name="Gerner-Smidt P."/>
        </authorList>
    </citation>
    <scope>NUCLEOTIDE SEQUENCE [LARGE SCALE GENOMIC DNA]</scope>
    <source>
        <strain evidence="10 11">PNUSAC012091</strain>
    </source>
</reference>
<organism evidence="10 11">
    <name type="scientific">Campylobacter jejuni</name>
    <dbReference type="NCBI Taxonomy" id="197"/>
    <lineage>
        <taxon>Bacteria</taxon>
        <taxon>Pseudomonadati</taxon>
        <taxon>Campylobacterota</taxon>
        <taxon>Epsilonproteobacteria</taxon>
        <taxon>Campylobacterales</taxon>
        <taxon>Campylobacteraceae</taxon>
        <taxon>Campylobacter</taxon>
    </lineage>
</organism>
<evidence type="ECO:0000256" key="5">
    <source>
        <dbReference type="ARBA" id="ARBA00022723"/>
    </source>
</evidence>
<evidence type="ECO:0000256" key="7">
    <source>
        <dbReference type="ARBA" id="ARBA00022833"/>
    </source>
</evidence>
<dbReference type="Gene3D" id="3.20.20.140">
    <property type="entry name" value="Metal-dependent hydrolases"/>
    <property type="match status" value="1"/>
</dbReference>
<dbReference type="UniPathway" id="UPA00070">
    <property type="reaction ID" value="UER00117"/>
</dbReference>
<keyword evidence="7" id="KW-0862">Zinc</keyword>
<dbReference type="AlphaFoldDB" id="A0A624F7B7"/>
<dbReference type="InterPro" id="IPR002195">
    <property type="entry name" value="Dihydroorotase_CS"/>
</dbReference>
<dbReference type="EMBL" id="AALHBX010000046">
    <property type="protein sequence ID" value="ECZ5738838.1"/>
    <property type="molecule type" value="Genomic_DNA"/>
</dbReference>
<dbReference type="PANTHER" id="PTHR43137:SF1">
    <property type="entry name" value="DIHYDROOROTASE"/>
    <property type="match status" value="1"/>
</dbReference>
<keyword evidence="6 10" id="KW-0378">Hydrolase</keyword>
<dbReference type="PROSITE" id="PS00483">
    <property type="entry name" value="DIHYDROOROTASE_2"/>
    <property type="match status" value="1"/>
</dbReference>
<accession>A0A624F7B7</accession>
<dbReference type="InterPro" id="IPR006680">
    <property type="entry name" value="Amidohydro-rel"/>
</dbReference>
<dbReference type="InterPro" id="IPR004721">
    <property type="entry name" value="DHOdimr"/>
</dbReference>
<dbReference type="SUPFAM" id="SSF51556">
    <property type="entry name" value="Metallo-dependent hydrolases"/>
    <property type="match status" value="1"/>
</dbReference>
<dbReference type="PANTHER" id="PTHR43137">
    <property type="entry name" value="DIHYDROOROTASE"/>
    <property type="match status" value="1"/>
</dbReference>
<evidence type="ECO:0000256" key="1">
    <source>
        <dbReference type="ARBA" id="ARBA00002368"/>
    </source>
</evidence>
<evidence type="ECO:0000256" key="2">
    <source>
        <dbReference type="ARBA" id="ARBA00004880"/>
    </source>
</evidence>
<evidence type="ECO:0000313" key="11">
    <source>
        <dbReference type="Proteomes" id="UP000421425"/>
    </source>
</evidence>
<gene>
    <name evidence="10" type="primary">pyrC</name>
    <name evidence="10" type="ORF">F8Y55_09615</name>
</gene>
<evidence type="ECO:0000256" key="3">
    <source>
        <dbReference type="ARBA" id="ARBA00005631"/>
    </source>
</evidence>
<dbReference type="InterPro" id="IPR032466">
    <property type="entry name" value="Metal_Hydrolase"/>
</dbReference>
<comment type="function">
    <text evidence="1">Catalyzes the reversible cyclization of carbamoyl aspartate to dihydroorotate.</text>
</comment>
<dbReference type="GO" id="GO:0004151">
    <property type="term" value="F:dihydroorotase activity"/>
    <property type="evidence" value="ECO:0007669"/>
    <property type="project" value="UniProtKB-EC"/>
</dbReference>
<dbReference type="EC" id="3.5.2.3" evidence="4"/>
<dbReference type="GO" id="GO:0006207">
    <property type="term" value="P:'de novo' pyrimidine nucleobase biosynthetic process"/>
    <property type="evidence" value="ECO:0007669"/>
    <property type="project" value="TreeGrafter"/>
</dbReference>
<dbReference type="Pfam" id="PF04909">
    <property type="entry name" value="Amidohydro_2"/>
    <property type="match status" value="1"/>
</dbReference>